<proteinExistence type="inferred from homology"/>
<dbReference type="RefSeq" id="XP_018986517.1">
    <property type="nucleotide sequence ID" value="XM_019132548.1"/>
</dbReference>
<dbReference type="Proteomes" id="UP000094336">
    <property type="component" value="Unassembled WGS sequence"/>
</dbReference>
<sequence>MAKAKSKKTVIKLISSAGTGFMKYCFRLRTAPPVKQVRYDPVAARHVLFTEYKKRRGAVSLGMDFAKFYGEPKKSAK</sequence>
<evidence type="ECO:0000313" key="8">
    <source>
        <dbReference type="Proteomes" id="UP000094336"/>
    </source>
</evidence>
<keyword evidence="3" id="KW-0689">Ribosomal protein</keyword>
<evidence type="ECO:0000256" key="1">
    <source>
        <dbReference type="ARBA" id="ARBA00004173"/>
    </source>
</evidence>
<comment type="subcellular location">
    <subcellularLocation>
        <location evidence="1">Mitochondrion</location>
    </subcellularLocation>
</comment>
<keyword evidence="4" id="KW-0496">Mitochondrion</keyword>
<dbReference type="PANTHER" id="PTHR47037">
    <property type="entry name" value="39S RIBOSOMAL PROTEIN L33, MITOCHONDRIAL"/>
    <property type="match status" value="1"/>
</dbReference>
<dbReference type="GO" id="GO:0005762">
    <property type="term" value="C:mitochondrial large ribosomal subunit"/>
    <property type="evidence" value="ECO:0007669"/>
    <property type="project" value="EnsemblFungi"/>
</dbReference>
<accession>A0A1E3QU49</accession>
<keyword evidence="8" id="KW-1185">Reference proteome</keyword>
<keyword evidence="5" id="KW-0687">Ribonucleoprotein</keyword>
<evidence type="ECO:0000256" key="4">
    <source>
        <dbReference type="ARBA" id="ARBA00023128"/>
    </source>
</evidence>
<dbReference type="GeneID" id="30150401"/>
<gene>
    <name evidence="7" type="ORF">BABINDRAFT_7012</name>
</gene>
<dbReference type="GO" id="GO:0003735">
    <property type="term" value="F:structural constituent of ribosome"/>
    <property type="evidence" value="ECO:0007669"/>
    <property type="project" value="EnsemblFungi"/>
</dbReference>
<dbReference type="STRING" id="984486.A0A1E3QU49"/>
<evidence type="ECO:0000256" key="5">
    <source>
        <dbReference type="ARBA" id="ARBA00023274"/>
    </source>
</evidence>
<comment type="similarity">
    <text evidence="2">Belongs to the bacterial ribosomal protein bL33 family.</text>
</comment>
<dbReference type="EMBL" id="KV454428">
    <property type="protein sequence ID" value="ODQ81189.1"/>
    <property type="molecule type" value="Genomic_DNA"/>
</dbReference>
<dbReference type="InterPro" id="IPR052008">
    <property type="entry name" value="Mitoribosomal_protein_bL33"/>
</dbReference>
<name>A0A1E3QU49_9ASCO</name>
<dbReference type="GO" id="GO:0006412">
    <property type="term" value="P:translation"/>
    <property type="evidence" value="ECO:0007669"/>
    <property type="project" value="InterPro"/>
</dbReference>
<evidence type="ECO:0000313" key="7">
    <source>
        <dbReference type="EMBL" id="ODQ81189.1"/>
    </source>
</evidence>
<dbReference type="OrthoDB" id="275534at2759"/>
<dbReference type="AlphaFoldDB" id="A0A1E3QU49"/>
<organism evidence="7 8">
    <name type="scientific">Babjeviella inositovora NRRL Y-12698</name>
    <dbReference type="NCBI Taxonomy" id="984486"/>
    <lineage>
        <taxon>Eukaryota</taxon>
        <taxon>Fungi</taxon>
        <taxon>Dikarya</taxon>
        <taxon>Ascomycota</taxon>
        <taxon>Saccharomycotina</taxon>
        <taxon>Pichiomycetes</taxon>
        <taxon>Serinales incertae sedis</taxon>
        <taxon>Babjeviella</taxon>
    </lineage>
</organism>
<dbReference type="InterPro" id="IPR038584">
    <property type="entry name" value="Ribosomal_bL33_sf"/>
</dbReference>
<dbReference type="Gene3D" id="2.20.28.120">
    <property type="entry name" value="Ribosomal protein L33"/>
    <property type="match status" value="1"/>
</dbReference>
<evidence type="ECO:0000256" key="2">
    <source>
        <dbReference type="ARBA" id="ARBA00007596"/>
    </source>
</evidence>
<dbReference type="InterPro" id="IPR011332">
    <property type="entry name" value="Ribosomal_zn-bd"/>
</dbReference>
<evidence type="ECO:0000256" key="3">
    <source>
        <dbReference type="ARBA" id="ARBA00022980"/>
    </source>
</evidence>
<reference evidence="8" key="1">
    <citation type="submission" date="2016-05" db="EMBL/GenBank/DDBJ databases">
        <title>Comparative genomics of biotechnologically important yeasts.</title>
        <authorList>
            <consortium name="DOE Joint Genome Institute"/>
            <person name="Riley R."/>
            <person name="Haridas S."/>
            <person name="Wolfe K.H."/>
            <person name="Lopes M.R."/>
            <person name="Hittinger C.T."/>
            <person name="Goker M."/>
            <person name="Salamov A."/>
            <person name="Wisecaver J."/>
            <person name="Long T.M."/>
            <person name="Aerts A.L."/>
            <person name="Barry K."/>
            <person name="Choi C."/>
            <person name="Clum A."/>
            <person name="Coughlan A.Y."/>
            <person name="Deshpande S."/>
            <person name="Douglass A.P."/>
            <person name="Hanson S.J."/>
            <person name="Klenk H.-P."/>
            <person name="Labutti K."/>
            <person name="Lapidus A."/>
            <person name="Lindquist E."/>
            <person name="Lipzen A."/>
            <person name="Meier-Kolthoff J.P."/>
            <person name="Ohm R.A."/>
            <person name="Otillar R.P."/>
            <person name="Pangilinan J."/>
            <person name="Peng Y."/>
            <person name="Rokas A."/>
            <person name="Rosa C.A."/>
            <person name="Scheuner C."/>
            <person name="Sibirny A.A."/>
            <person name="Slot J.C."/>
            <person name="Stielow J.B."/>
            <person name="Sun H."/>
            <person name="Kurtzman C.P."/>
            <person name="Blackwell M."/>
            <person name="Grigoriev I.V."/>
            <person name="Jeffries T.W."/>
        </authorList>
    </citation>
    <scope>NUCLEOTIDE SEQUENCE [LARGE SCALE GENOMIC DNA]</scope>
    <source>
        <strain evidence="8">NRRL Y-12698</strain>
    </source>
</reference>
<dbReference type="SUPFAM" id="SSF57829">
    <property type="entry name" value="Zn-binding ribosomal proteins"/>
    <property type="match status" value="1"/>
</dbReference>
<evidence type="ECO:0000256" key="6">
    <source>
        <dbReference type="ARBA" id="ARBA00035275"/>
    </source>
</evidence>
<dbReference type="PANTHER" id="PTHR47037:SF1">
    <property type="entry name" value="LARGE RIBOSOMAL SUBUNIT PROTEIN BL33M"/>
    <property type="match status" value="1"/>
</dbReference>
<protein>
    <recommendedName>
        <fullName evidence="6">Large ribosomal subunit protein bL33m</fullName>
    </recommendedName>
</protein>